<proteinExistence type="predicted"/>
<comment type="caution">
    <text evidence="2">The sequence shown here is derived from an EMBL/GenBank/DDBJ whole genome shotgun (WGS) entry which is preliminary data.</text>
</comment>
<protein>
    <recommendedName>
        <fullName evidence="1">ABM domain-containing protein</fullName>
    </recommendedName>
</protein>
<evidence type="ECO:0000259" key="1">
    <source>
        <dbReference type="Pfam" id="PF03992"/>
    </source>
</evidence>
<sequence length="107" mass="12112">MITVKVTYTVSAEFAQRNIANVNTFMQALRQLNNPAIRYVSYLGEDGKTFTHIAQYDNAAAQREFLAMPAFLEFQRQRDASGLEKPQHVETMQVVAASYDLFTSLNS</sequence>
<dbReference type="OrthoDB" id="8481042at2"/>
<dbReference type="Proteomes" id="UP000279089">
    <property type="component" value="Unassembled WGS sequence"/>
</dbReference>
<gene>
    <name evidence="2" type="ORF">EG028_08960</name>
</gene>
<dbReference type="InterPro" id="IPR011008">
    <property type="entry name" value="Dimeric_a/b-barrel"/>
</dbReference>
<name>A0A3N4MP44_9BACT</name>
<dbReference type="SUPFAM" id="SSF54909">
    <property type="entry name" value="Dimeric alpha+beta barrel"/>
    <property type="match status" value="1"/>
</dbReference>
<keyword evidence="3" id="KW-1185">Reference proteome</keyword>
<reference evidence="3" key="1">
    <citation type="submission" date="2018-11" db="EMBL/GenBank/DDBJ databases">
        <title>Chitinophaga lutea sp.nov., isolate from arsenic contaminated soil.</title>
        <authorList>
            <person name="Zong Y."/>
        </authorList>
    </citation>
    <scope>NUCLEOTIDE SEQUENCE [LARGE SCALE GENOMIC DNA]</scope>
    <source>
        <strain evidence="3">YLT18</strain>
    </source>
</reference>
<evidence type="ECO:0000313" key="3">
    <source>
        <dbReference type="Proteomes" id="UP000279089"/>
    </source>
</evidence>
<dbReference type="InterPro" id="IPR007138">
    <property type="entry name" value="ABM_dom"/>
</dbReference>
<dbReference type="RefSeq" id="WP_120516262.1">
    <property type="nucleotide sequence ID" value="NZ_QXZY01000005.1"/>
</dbReference>
<dbReference type="EMBL" id="RMBX01000004">
    <property type="protein sequence ID" value="RPD41439.1"/>
    <property type="molecule type" value="Genomic_DNA"/>
</dbReference>
<evidence type="ECO:0000313" key="2">
    <source>
        <dbReference type="EMBL" id="RPD41439.1"/>
    </source>
</evidence>
<dbReference type="Gene3D" id="3.30.70.100">
    <property type="match status" value="1"/>
</dbReference>
<organism evidence="2 3">
    <name type="scientific">Chitinophaga barathri</name>
    <dbReference type="NCBI Taxonomy" id="1647451"/>
    <lineage>
        <taxon>Bacteria</taxon>
        <taxon>Pseudomonadati</taxon>
        <taxon>Bacteroidota</taxon>
        <taxon>Chitinophagia</taxon>
        <taxon>Chitinophagales</taxon>
        <taxon>Chitinophagaceae</taxon>
        <taxon>Chitinophaga</taxon>
    </lineage>
</organism>
<feature type="domain" description="ABM" evidence="1">
    <location>
        <begin position="1"/>
        <end position="76"/>
    </location>
</feature>
<accession>A0A3N4MP44</accession>
<dbReference type="AlphaFoldDB" id="A0A3N4MP44"/>
<dbReference type="Pfam" id="PF03992">
    <property type="entry name" value="ABM"/>
    <property type="match status" value="1"/>
</dbReference>